<dbReference type="InterPro" id="IPR052053">
    <property type="entry name" value="IM_YidH-like"/>
</dbReference>
<dbReference type="EMBL" id="JAPFQO010000015">
    <property type="protein sequence ID" value="MCX2742091.1"/>
    <property type="molecule type" value="Genomic_DNA"/>
</dbReference>
<sequence>MSASEQEEIRKLKKQLKKQERKNTEIRAQMAMQRTIFANERTLMAYLRTAIAIIGGGFAAVKLSQHLYMEVIGIIMMPVGVALTIYSFYRYFQKQKVIKAQREGYAHTSHLHDELHEKQASSYGNTD</sequence>
<evidence type="ECO:0000256" key="5">
    <source>
        <dbReference type="ARBA" id="ARBA00023136"/>
    </source>
</evidence>
<dbReference type="PANTHER" id="PTHR34187:SF2">
    <property type="entry name" value="DUF202 DOMAIN-CONTAINING PROTEIN"/>
    <property type="match status" value="1"/>
</dbReference>
<dbReference type="Proteomes" id="UP001207228">
    <property type="component" value="Unassembled WGS sequence"/>
</dbReference>
<evidence type="ECO:0000256" key="2">
    <source>
        <dbReference type="ARBA" id="ARBA00022475"/>
    </source>
</evidence>
<evidence type="ECO:0000256" key="1">
    <source>
        <dbReference type="ARBA" id="ARBA00004651"/>
    </source>
</evidence>
<comment type="caution">
    <text evidence="9">The sequence shown here is derived from an EMBL/GenBank/DDBJ whole genome shotgun (WGS) entry which is preliminary data.</text>
</comment>
<name>A0ABT3RJU1_9BACT</name>
<gene>
    <name evidence="9" type="ORF">OO017_19190</name>
</gene>
<evidence type="ECO:0000256" key="4">
    <source>
        <dbReference type="ARBA" id="ARBA00022989"/>
    </source>
</evidence>
<organism evidence="9 10">
    <name type="scientific">Pontibacter anaerobius</name>
    <dbReference type="NCBI Taxonomy" id="2993940"/>
    <lineage>
        <taxon>Bacteria</taxon>
        <taxon>Pseudomonadati</taxon>
        <taxon>Bacteroidota</taxon>
        <taxon>Cytophagia</taxon>
        <taxon>Cytophagales</taxon>
        <taxon>Hymenobacteraceae</taxon>
        <taxon>Pontibacter</taxon>
    </lineage>
</organism>
<feature type="transmembrane region" description="Helical" evidence="7">
    <location>
        <begin position="67"/>
        <end position="89"/>
    </location>
</feature>
<keyword evidence="3 7" id="KW-0812">Transmembrane</keyword>
<dbReference type="InterPro" id="IPR003807">
    <property type="entry name" value="DUF202"/>
</dbReference>
<feature type="domain" description="DUF202" evidence="8">
    <location>
        <begin position="34"/>
        <end position="96"/>
    </location>
</feature>
<evidence type="ECO:0000256" key="7">
    <source>
        <dbReference type="SAM" id="Phobius"/>
    </source>
</evidence>
<comment type="subcellular location">
    <subcellularLocation>
        <location evidence="1">Cell membrane</location>
        <topology evidence="1">Multi-pass membrane protein</topology>
    </subcellularLocation>
</comment>
<evidence type="ECO:0000256" key="3">
    <source>
        <dbReference type="ARBA" id="ARBA00022692"/>
    </source>
</evidence>
<evidence type="ECO:0000259" key="8">
    <source>
        <dbReference type="Pfam" id="PF02656"/>
    </source>
</evidence>
<dbReference type="Pfam" id="PF02656">
    <property type="entry name" value="DUF202"/>
    <property type="match status" value="1"/>
</dbReference>
<evidence type="ECO:0000256" key="6">
    <source>
        <dbReference type="SAM" id="Coils"/>
    </source>
</evidence>
<keyword evidence="2" id="KW-1003">Cell membrane</keyword>
<keyword evidence="10" id="KW-1185">Reference proteome</keyword>
<keyword evidence="6" id="KW-0175">Coiled coil</keyword>
<accession>A0ABT3RJU1</accession>
<reference evidence="9 10" key="1">
    <citation type="submission" date="2022-11" db="EMBL/GenBank/DDBJ databases">
        <title>The characterization of three novel Bacteroidetes species and genomic analysis of their roles in tidal elemental geochemical cycles.</title>
        <authorList>
            <person name="Ma K.-J."/>
        </authorList>
    </citation>
    <scope>NUCLEOTIDE SEQUENCE [LARGE SCALE GENOMIC DNA]</scope>
    <source>
        <strain evidence="9 10">M82</strain>
    </source>
</reference>
<dbReference type="PANTHER" id="PTHR34187">
    <property type="entry name" value="FGR18P"/>
    <property type="match status" value="1"/>
</dbReference>
<feature type="coiled-coil region" evidence="6">
    <location>
        <begin position="2"/>
        <end position="29"/>
    </location>
</feature>
<evidence type="ECO:0000313" key="9">
    <source>
        <dbReference type="EMBL" id="MCX2742091.1"/>
    </source>
</evidence>
<evidence type="ECO:0000313" key="10">
    <source>
        <dbReference type="Proteomes" id="UP001207228"/>
    </source>
</evidence>
<protein>
    <submittedName>
        <fullName evidence="9">DUF202 domain-containing protein</fullName>
    </submittedName>
</protein>
<feature type="transmembrane region" description="Helical" evidence="7">
    <location>
        <begin position="43"/>
        <end position="61"/>
    </location>
</feature>
<proteinExistence type="predicted"/>
<dbReference type="RefSeq" id="WP_266054324.1">
    <property type="nucleotide sequence ID" value="NZ_JAPFQO010000015.1"/>
</dbReference>
<keyword evidence="4 7" id="KW-1133">Transmembrane helix</keyword>
<keyword evidence="5 7" id="KW-0472">Membrane</keyword>